<organism evidence="1 2">
    <name type="scientific">Microbacterium deminutum</name>
    <dbReference type="NCBI Taxonomy" id="344164"/>
    <lineage>
        <taxon>Bacteria</taxon>
        <taxon>Bacillati</taxon>
        <taxon>Actinomycetota</taxon>
        <taxon>Actinomycetes</taxon>
        <taxon>Micrococcales</taxon>
        <taxon>Microbacteriaceae</taxon>
        <taxon>Microbacterium</taxon>
    </lineage>
</organism>
<keyword evidence="2" id="KW-1185">Reference proteome</keyword>
<comment type="caution">
    <text evidence="1">The sequence shown here is derived from an EMBL/GenBank/DDBJ whole genome shotgun (WGS) entry which is preliminary data.</text>
</comment>
<dbReference type="Proteomes" id="UP001499933">
    <property type="component" value="Unassembled WGS sequence"/>
</dbReference>
<evidence type="ECO:0000313" key="2">
    <source>
        <dbReference type="Proteomes" id="UP001499933"/>
    </source>
</evidence>
<gene>
    <name evidence="1" type="ORF">GCM10009776_10250</name>
</gene>
<accession>A0ABN2QDG3</accession>
<proteinExistence type="predicted"/>
<dbReference type="RefSeq" id="WP_344091863.1">
    <property type="nucleotide sequence ID" value="NZ_BAAAOG010000001.1"/>
</dbReference>
<reference evidence="1 2" key="1">
    <citation type="journal article" date="2019" name="Int. J. Syst. Evol. Microbiol.">
        <title>The Global Catalogue of Microorganisms (GCM) 10K type strain sequencing project: providing services to taxonomists for standard genome sequencing and annotation.</title>
        <authorList>
            <consortium name="The Broad Institute Genomics Platform"/>
            <consortium name="The Broad Institute Genome Sequencing Center for Infectious Disease"/>
            <person name="Wu L."/>
            <person name="Ma J."/>
        </authorList>
    </citation>
    <scope>NUCLEOTIDE SEQUENCE [LARGE SCALE GENOMIC DNA]</scope>
    <source>
        <strain evidence="1 2">JCM 14901</strain>
    </source>
</reference>
<sequence length="166" mass="17843">MGTAYSFVSVWRVPASAPRCWAELVRMITPPAARTESVAGSQRGAVATWWRSVSVEPPRRIAVGEGMALHVRSPLGYALRVHLTLTGVEDGRFLSAASAGDLRGAGSVAVEAAGDAASVVTFHWDVATERRWMNATAFVLRPVFEHAHAHVMRQGERGLRAALSTP</sequence>
<evidence type="ECO:0008006" key="3">
    <source>
        <dbReference type="Google" id="ProtNLM"/>
    </source>
</evidence>
<protein>
    <recommendedName>
        <fullName evidence="3">DUF1990 domain-containing protein</fullName>
    </recommendedName>
</protein>
<name>A0ABN2QDG3_9MICO</name>
<evidence type="ECO:0000313" key="1">
    <source>
        <dbReference type="EMBL" id="GAA1950145.1"/>
    </source>
</evidence>
<dbReference type="SUPFAM" id="SSF55961">
    <property type="entry name" value="Bet v1-like"/>
    <property type="match status" value="1"/>
</dbReference>
<dbReference type="EMBL" id="BAAAOG010000001">
    <property type="protein sequence ID" value="GAA1950145.1"/>
    <property type="molecule type" value="Genomic_DNA"/>
</dbReference>